<dbReference type="Pfam" id="PF04937">
    <property type="entry name" value="DUF659"/>
    <property type="match status" value="1"/>
</dbReference>
<reference evidence="3 4" key="1">
    <citation type="journal article" date="2021" name="bioRxiv">
        <title>Chromosome-scale and haplotype-resolved genome assembly of a tetraploid potato cultivar.</title>
        <authorList>
            <person name="Sun H."/>
            <person name="Jiao W.-B."/>
            <person name="Krause K."/>
            <person name="Campoy J.A."/>
            <person name="Goel M."/>
            <person name="Folz-Donahue K."/>
            <person name="Kukat C."/>
            <person name="Huettel B."/>
            <person name="Schneeberger K."/>
        </authorList>
    </citation>
    <scope>NUCLEOTIDE SEQUENCE [LARGE SCALE GENOMIC DNA]</scope>
    <source>
        <strain evidence="3">SolTubOtavaFocal</strain>
        <tissue evidence="3">Leaves</tissue>
    </source>
</reference>
<evidence type="ECO:0000313" key="3">
    <source>
        <dbReference type="EMBL" id="KAH0781804.1"/>
    </source>
</evidence>
<keyword evidence="4" id="KW-1185">Reference proteome</keyword>
<feature type="compositionally biased region" description="Acidic residues" evidence="1">
    <location>
        <begin position="12"/>
        <end position="23"/>
    </location>
</feature>
<evidence type="ECO:0000313" key="4">
    <source>
        <dbReference type="Proteomes" id="UP000826656"/>
    </source>
</evidence>
<accession>A0ABQ7WM79</accession>
<evidence type="ECO:0000256" key="1">
    <source>
        <dbReference type="SAM" id="MobiDB-lite"/>
    </source>
</evidence>
<evidence type="ECO:0000259" key="2">
    <source>
        <dbReference type="Pfam" id="PF04937"/>
    </source>
</evidence>
<dbReference type="Proteomes" id="UP000826656">
    <property type="component" value="Unassembled WGS sequence"/>
</dbReference>
<proteinExistence type="predicted"/>
<comment type="caution">
    <text evidence="3">The sequence shown here is derived from an EMBL/GenBank/DDBJ whole genome shotgun (WGS) entry which is preliminary data.</text>
</comment>
<feature type="domain" description="DUF659" evidence="2">
    <location>
        <begin position="129"/>
        <end position="198"/>
    </location>
</feature>
<dbReference type="PANTHER" id="PTHR32166">
    <property type="entry name" value="OSJNBA0013A04.12 PROTEIN"/>
    <property type="match status" value="1"/>
</dbReference>
<dbReference type="PANTHER" id="PTHR32166:SF74">
    <property type="entry name" value="OS05G0256350 PROTEIN"/>
    <property type="match status" value="1"/>
</dbReference>
<organism evidence="3 4">
    <name type="scientific">Solanum tuberosum</name>
    <name type="common">Potato</name>
    <dbReference type="NCBI Taxonomy" id="4113"/>
    <lineage>
        <taxon>Eukaryota</taxon>
        <taxon>Viridiplantae</taxon>
        <taxon>Streptophyta</taxon>
        <taxon>Embryophyta</taxon>
        <taxon>Tracheophyta</taxon>
        <taxon>Spermatophyta</taxon>
        <taxon>Magnoliopsida</taxon>
        <taxon>eudicotyledons</taxon>
        <taxon>Gunneridae</taxon>
        <taxon>Pentapetalae</taxon>
        <taxon>asterids</taxon>
        <taxon>lamiids</taxon>
        <taxon>Solanales</taxon>
        <taxon>Solanaceae</taxon>
        <taxon>Solanoideae</taxon>
        <taxon>Solaneae</taxon>
        <taxon>Solanum</taxon>
    </lineage>
</organism>
<name>A0ABQ7WM79_SOLTU</name>
<dbReference type="InterPro" id="IPR012337">
    <property type="entry name" value="RNaseH-like_sf"/>
</dbReference>
<sequence>MNHEASMVNLVDNDEIDDNEDEMNMSMGPPSKYQRMPSSSGSGSSTNSNVLGPMNLYFLQKSNEKRKGGPIDLESSRKILRDRDVSVFARWRYHAGLPFNCVNYTESFGEFIEAVGQNGSGMKPPPIMSDSSTDSNNMLNLFENIIMKIDKENVVQFVTDNASENKKVGNMLKGVFPHIFWTPCAAHCINLIFGDIFKESPYSTGELES</sequence>
<gene>
    <name evidence="3" type="ORF">KY290_001402</name>
</gene>
<dbReference type="SUPFAM" id="SSF53098">
    <property type="entry name" value="Ribonuclease H-like"/>
    <property type="match status" value="1"/>
</dbReference>
<feature type="region of interest" description="Disordered" evidence="1">
    <location>
        <begin position="1"/>
        <end position="49"/>
    </location>
</feature>
<protein>
    <recommendedName>
        <fullName evidence="2">DUF659 domain-containing protein</fullName>
    </recommendedName>
</protein>
<dbReference type="InterPro" id="IPR007021">
    <property type="entry name" value="DUF659"/>
</dbReference>
<dbReference type="EMBL" id="JAIVGD010000001">
    <property type="protein sequence ID" value="KAH0781804.1"/>
    <property type="molecule type" value="Genomic_DNA"/>
</dbReference>
<feature type="compositionally biased region" description="Low complexity" evidence="1">
    <location>
        <begin position="38"/>
        <end position="49"/>
    </location>
</feature>